<dbReference type="AlphaFoldDB" id="H8ZRY8"/>
<sequence length="347" mass="41588">MMDTRKKILLGISINHGISKLIEQNLIYCGFDVLNIDTYKKEEKGFKYPSLLSRLEVKFRQIFLRDKQAKLNLQSKLLQKKFEDQIKNQKFDYALFFLAQNFSLDFIHYIRQRVSKGGMVNYQWDGMSRYPLIYERLKFFDRAFVFDSDDVDVENNLLPTTSFYFDYEIYESPIEYDFYFLGTHIDDRYHKIIEFANFADEQGWKLNFQIFCPKEIERYRTLYPSNIALFDSSATKSYPENLQISRRSKVLVDFVISTHKGLSLRTFEALSHDKKLITTNKEIMKYDFYHPNNIFVLNDNLDEIPDFLNKEYVHVDKKIKEKYAFSNWIKYVLDIHPHQKINLPASF</sequence>
<accession>H8ZRY8</accession>
<evidence type="ECO:0000313" key="1">
    <source>
        <dbReference type="EMBL" id="AFC34895.1"/>
    </source>
</evidence>
<proteinExistence type="predicted"/>
<dbReference type="EMBL" id="JN571483">
    <property type="protein sequence ID" value="AFC34895.1"/>
    <property type="molecule type" value="Genomic_DNA"/>
</dbReference>
<name>H8ZRY8_PASMD</name>
<reference evidence="1" key="1">
    <citation type="journal article" date="2012" name="Glycobiology">
        <title>Characterization of the lipopolysaccharide from Pasteurella multocida Heddleston serovar 9: Identification of a proposed bi-functional dTDP-3-acetamido-3,6-dideoxy-alpha-D-glucose biosynthesis enzyme.</title>
        <authorList>
            <person name="Harper M."/>
            <person name="St Michael F."/>
            <person name="Vinogradov E."/>
            <person name="John M."/>
            <person name="Boyce J.D."/>
            <person name="Adler B."/>
            <person name="Cox A.D."/>
        </authorList>
    </citation>
    <scope>NUCLEOTIDE SEQUENCE</scope>
    <source>
        <strain evidence="1">P2095</strain>
    </source>
</reference>
<dbReference type="RefSeq" id="WP_064965195.1">
    <property type="nucleotide sequence ID" value="NZ_CP097618.1"/>
</dbReference>
<evidence type="ECO:0008006" key="2">
    <source>
        <dbReference type="Google" id="ProtNLM"/>
    </source>
</evidence>
<organism evidence="1">
    <name type="scientific">Pasteurella multocida</name>
    <dbReference type="NCBI Taxonomy" id="747"/>
    <lineage>
        <taxon>Bacteria</taxon>
        <taxon>Pseudomonadati</taxon>
        <taxon>Pseudomonadota</taxon>
        <taxon>Gammaproteobacteria</taxon>
        <taxon>Pasteurellales</taxon>
        <taxon>Pasteurellaceae</taxon>
        <taxon>Pasteurella</taxon>
    </lineage>
</organism>
<protein>
    <recommendedName>
        <fullName evidence="2">Lipopolysaccharide biosynthesis protein</fullName>
    </recommendedName>
</protein>